<feature type="transmembrane region" description="Helical" evidence="2">
    <location>
        <begin position="34"/>
        <end position="51"/>
    </location>
</feature>
<reference evidence="3" key="1">
    <citation type="submission" date="2020-04" db="EMBL/GenBank/DDBJ databases">
        <title>Nitratireductor sp. nov. isolated from mangrove soil.</title>
        <authorList>
            <person name="Ye Y."/>
        </authorList>
    </citation>
    <scope>NUCLEOTIDE SEQUENCE</scope>
    <source>
        <strain evidence="3">SY7</strain>
    </source>
</reference>
<dbReference type="KEGG" id="niy:FQ775_15580"/>
<dbReference type="Proteomes" id="UP000321389">
    <property type="component" value="Chromosome"/>
</dbReference>
<keyword evidence="4" id="KW-1185">Reference proteome</keyword>
<dbReference type="EMBL" id="CP042301">
    <property type="protein sequence ID" value="QDZ01674.1"/>
    <property type="molecule type" value="Genomic_DNA"/>
</dbReference>
<accession>A0A5B8L0Z1</accession>
<name>A0A5B8L0Z1_9HYPH</name>
<keyword evidence="2" id="KW-0472">Membrane</keyword>
<evidence type="ECO:0000256" key="1">
    <source>
        <dbReference type="SAM" id="MobiDB-lite"/>
    </source>
</evidence>
<sequence length="73" mass="7559">MGTSGKNGDRDPAHKENTKDQVVQRSGGHPIRNGIIAVIVLAGMIVFAFNAEDLVGERDASMPPAQGTTEGAG</sequence>
<evidence type="ECO:0000313" key="4">
    <source>
        <dbReference type="Proteomes" id="UP000321389"/>
    </source>
</evidence>
<gene>
    <name evidence="3" type="ORF">FQ775_15580</name>
</gene>
<evidence type="ECO:0000256" key="2">
    <source>
        <dbReference type="SAM" id="Phobius"/>
    </source>
</evidence>
<evidence type="ECO:0000313" key="3">
    <source>
        <dbReference type="EMBL" id="QDZ01674.1"/>
    </source>
</evidence>
<feature type="region of interest" description="Disordered" evidence="1">
    <location>
        <begin position="1"/>
        <end position="28"/>
    </location>
</feature>
<organism evidence="3 4">
    <name type="scientific">Nitratireductor mangrovi</name>
    <dbReference type="NCBI Taxonomy" id="2599600"/>
    <lineage>
        <taxon>Bacteria</taxon>
        <taxon>Pseudomonadati</taxon>
        <taxon>Pseudomonadota</taxon>
        <taxon>Alphaproteobacteria</taxon>
        <taxon>Hyphomicrobiales</taxon>
        <taxon>Phyllobacteriaceae</taxon>
        <taxon>Nitratireductor</taxon>
    </lineage>
</organism>
<keyword evidence="2" id="KW-0812">Transmembrane</keyword>
<protein>
    <submittedName>
        <fullName evidence="3">Uncharacterized protein</fullName>
    </submittedName>
</protein>
<dbReference type="AlphaFoldDB" id="A0A5B8L0Z1"/>
<feature type="compositionally biased region" description="Basic and acidic residues" evidence="1">
    <location>
        <begin position="7"/>
        <end position="19"/>
    </location>
</feature>
<proteinExistence type="predicted"/>
<keyword evidence="2" id="KW-1133">Transmembrane helix</keyword>
<dbReference type="RefSeq" id="WP_146300315.1">
    <property type="nucleotide sequence ID" value="NZ_CP042301.2"/>
</dbReference>